<feature type="chain" id="PRO_5014189181" evidence="2">
    <location>
        <begin position="31"/>
        <end position="289"/>
    </location>
</feature>
<accession>A0A2I1P902</accession>
<evidence type="ECO:0000313" key="4">
    <source>
        <dbReference type="EMBL" id="PKZ41090.1"/>
    </source>
</evidence>
<keyword evidence="1" id="KW-0812">Transmembrane</keyword>
<comment type="caution">
    <text evidence="4">The sequence shown here is derived from an EMBL/GenBank/DDBJ whole genome shotgun (WGS) entry which is preliminary data.</text>
</comment>
<dbReference type="EMBL" id="PKIZ01000019">
    <property type="protein sequence ID" value="PKZ41090.1"/>
    <property type="molecule type" value="Genomic_DNA"/>
</dbReference>
<evidence type="ECO:0000256" key="1">
    <source>
        <dbReference type="SAM" id="Phobius"/>
    </source>
</evidence>
<evidence type="ECO:0000313" key="5">
    <source>
        <dbReference type="Proteomes" id="UP000234206"/>
    </source>
</evidence>
<dbReference type="Pfam" id="PF01569">
    <property type="entry name" value="PAP2"/>
    <property type="match status" value="1"/>
</dbReference>
<keyword evidence="1" id="KW-1133">Transmembrane helix</keyword>
<evidence type="ECO:0000259" key="3">
    <source>
        <dbReference type="SMART" id="SM00014"/>
    </source>
</evidence>
<dbReference type="SUPFAM" id="SSF48317">
    <property type="entry name" value="Acid phosphatase/Vanadium-dependent haloperoxidase"/>
    <property type="match status" value="1"/>
</dbReference>
<organism evidence="4 5">
    <name type="scientific">Kytococcus schroeteri</name>
    <dbReference type="NCBI Taxonomy" id="138300"/>
    <lineage>
        <taxon>Bacteria</taxon>
        <taxon>Bacillati</taxon>
        <taxon>Actinomycetota</taxon>
        <taxon>Actinomycetes</taxon>
        <taxon>Micrococcales</taxon>
        <taxon>Kytococcaceae</taxon>
        <taxon>Kytococcus</taxon>
    </lineage>
</organism>
<feature type="transmembrane region" description="Helical" evidence="1">
    <location>
        <begin position="130"/>
        <end position="151"/>
    </location>
</feature>
<sequence>MSSLDRITRLPVLATLLCALTLAAMGPAAAVDRQLHGVRMAGRDPREYELLHALDNVAGQVVALPVLLGVAVWSCRRQCSLHPLRLVVWAELLFYAGVGSLKTLLARSSPTIGDPGFFTGGLLVNGAHGVSYPSGHTAAAVLFYGTGVLLVHRTVVLPRWGQAALVAGWLALVGTTTTVAQLLGYHWVLDLVAGVVVGGVLLRLVLWGDRWWHSPGRRVVQRLLRATWRQVDPRRGGATRSAAAQAGCWPKASGSRLTRYVAQFSFSTEPSARRVMRSSSPRSRPETVR</sequence>
<keyword evidence="5" id="KW-1185">Reference proteome</keyword>
<feature type="domain" description="Phosphatidic acid phosphatase type 2/haloperoxidase" evidence="3">
    <location>
        <begin position="84"/>
        <end position="206"/>
    </location>
</feature>
<dbReference type="Gene3D" id="1.20.144.10">
    <property type="entry name" value="Phosphatidic acid phosphatase type 2/haloperoxidase"/>
    <property type="match status" value="1"/>
</dbReference>
<gene>
    <name evidence="4" type="ORF">CYJ76_09670</name>
</gene>
<feature type="transmembrane region" description="Helical" evidence="1">
    <location>
        <begin position="163"/>
        <end position="185"/>
    </location>
</feature>
<feature type="signal peptide" evidence="2">
    <location>
        <begin position="1"/>
        <end position="30"/>
    </location>
</feature>
<keyword evidence="1" id="KW-0472">Membrane</keyword>
<keyword evidence="2" id="KW-0732">Signal</keyword>
<proteinExistence type="predicted"/>
<protein>
    <submittedName>
        <fullName evidence="4">Phosphatase PAP2 family protein</fullName>
    </submittedName>
</protein>
<feature type="transmembrane region" description="Helical" evidence="1">
    <location>
        <begin position="54"/>
        <end position="74"/>
    </location>
</feature>
<feature type="transmembrane region" description="Helical" evidence="1">
    <location>
        <begin position="86"/>
        <end position="105"/>
    </location>
</feature>
<feature type="transmembrane region" description="Helical" evidence="1">
    <location>
        <begin position="191"/>
        <end position="208"/>
    </location>
</feature>
<evidence type="ECO:0000256" key="2">
    <source>
        <dbReference type="SAM" id="SignalP"/>
    </source>
</evidence>
<reference evidence="4 5" key="1">
    <citation type="submission" date="2017-12" db="EMBL/GenBank/DDBJ databases">
        <title>Phylogenetic diversity of female urinary microbiome.</title>
        <authorList>
            <person name="Thomas-White K."/>
            <person name="Wolfe A.J."/>
        </authorList>
    </citation>
    <scope>NUCLEOTIDE SEQUENCE [LARGE SCALE GENOMIC DNA]</scope>
    <source>
        <strain evidence="4 5">UMB1298</strain>
    </source>
</reference>
<dbReference type="OrthoDB" id="5289372at2"/>
<dbReference type="SMART" id="SM00014">
    <property type="entry name" value="acidPPc"/>
    <property type="match status" value="1"/>
</dbReference>
<dbReference type="InterPro" id="IPR000326">
    <property type="entry name" value="PAP2/HPO"/>
</dbReference>
<dbReference type="Proteomes" id="UP000234206">
    <property type="component" value="Unassembled WGS sequence"/>
</dbReference>
<dbReference type="InterPro" id="IPR036938">
    <property type="entry name" value="PAP2/HPO_sf"/>
</dbReference>
<name>A0A2I1P902_9MICO</name>
<dbReference type="AlphaFoldDB" id="A0A2I1P902"/>